<proteinExistence type="predicted"/>
<dbReference type="InterPro" id="IPR044526">
    <property type="entry name" value="NAKR1-3"/>
</dbReference>
<name>A0ABD3AKZ9_9GENT</name>
<feature type="compositionally biased region" description="Polar residues" evidence="2">
    <location>
        <begin position="275"/>
        <end position="295"/>
    </location>
</feature>
<feature type="region of interest" description="Disordered" evidence="2">
    <location>
        <begin position="57"/>
        <end position="87"/>
    </location>
</feature>
<feature type="region of interest" description="Disordered" evidence="2">
    <location>
        <begin position="273"/>
        <end position="295"/>
    </location>
</feature>
<reference evidence="4 5" key="1">
    <citation type="submission" date="2024-11" db="EMBL/GenBank/DDBJ databases">
        <title>A near-complete genome assembly of Cinchona calisaya.</title>
        <authorList>
            <person name="Lian D.C."/>
            <person name="Zhao X.W."/>
            <person name="Wei L."/>
        </authorList>
    </citation>
    <scope>NUCLEOTIDE SEQUENCE [LARGE SCALE GENOMIC DNA]</scope>
    <source>
        <tissue evidence="4">Nenye</tissue>
    </source>
</reference>
<evidence type="ECO:0000313" key="5">
    <source>
        <dbReference type="Proteomes" id="UP001630127"/>
    </source>
</evidence>
<dbReference type="GO" id="GO:0016020">
    <property type="term" value="C:membrane"/>
    <property type="evidence" value="ECO:0007669"/>
    <property type="project" value="UniProtKB-SubCell"/>
</dbReference>
<dbReference type="Pfam" id="PF00403">
    <property type="entry name" value="HMA"/>
    <property type="match status" value="1"/>
</dbReference>
<feature type="region of interest" description="Disordered" evidence="2">
    <location>
        <begin position="172"/>
        <end position="205"/>
    </location>
</feature>
<protein>
    <recommendedName>
        <fullName evidence="3">HMA domain-containing protein</fullName>
    </recommendedName>
</protein>
<dbReference type="PANTHER" id="PTHR46119:SF15">
    <property type="entry name" value="PROTEIN SODIUM POTASSIUM ROOT DEFECTIVE 2"/>
    <property type="match status" value="1"/>
</dbReference>
<evidence type="ECO:0000313" key="4">
    <source>
        <dbReference type="EMBL" id="KAL3531856.1"/>
    </source>
</evidence>
<comment type="caution">
    <text evidence="4">The sequence shown here is derived from an EMBL/GenBank/DDBJ whole genome shotgun (WGS) entry which is preliminary data.</text>
</comment>
<dbReference type="CDD" id="cd00371">
    <property type="entry name" value="HMA"/>
    <property type="match status" value="1"/>
</dbReference>
<dbReference type="Proteomes" id="UP001630127">
    <property type="component" value="Unassembled WGS sequence"/>
</dbReference>
<evidence type="ECO:0000259" key="3">
    <source>
        <dbReference type="PROSITE" id="PS50846"/>
    </source>
</evidence>
<evidence type="ECO:0000256" key="1">
    <source>
        <dbReference type="ARBA" id="ARBA00004170"/>
    </source>
</evidence>
<feature type="compositionally biased region" description="Low complexity" evidence="2">
    <location>
        <begin position="192"/>
        <end position="202"/>
    </location>
</feature>
<comment type="subcellular location">
    <subcellularLocation>
        <location evidence="1">Membrane</location>
        <topology evidence="1">Peripheral membrane protein</topology>
    </subcellularLocation>
</comment>
<dbReference type="AlphaFoldDB" id="A0ABD3AKZ9"/>
<dbReference type="PROSITE" id="PS50846">
    <property type="entry name" value="HMA_2"/>
    <property type="match status" value="1"/>
</dbReference>
<organism evidence="4 5">
    <name type="scientific">Cinchona calisaya</name>
    <dbReference type="NCBI Taxonomy" id="153742"/>
    <lineage>
        <taxon>Eukaryota</taxon>
        <taxon>Viridiplantae</taxon>
        <taxon>Streptophyta</taxon>
        <taxon>Embryophyta</taxon>
        <taxon>Tracheophyta</taxon>
        <taxon>Spermatophyta</taxon>
        <taxon>Magnoliopsida</taxon>
        <taxon>eudicotyledons</taxon>
        <taxon>Gunneridae</taxon>
        <taxon>Pentapetalae</taxon>
        <taxon>asterids</taxon>
        <taxon>lamiids</taxon>
        <taxon>Gentianales</taxon>
        <taxon>Rubiaceae</taxon>
        <taxon>Cinchonoideae</taxon>
        <taxon>Cinchoneae</taxon>
        <taxon>Cinchona</taxon>
    </lineage>
</organism>
<keyword evidence="5" id="KW-1185">Reference proteome</keyword>
<dbReference type="InterPro" id="IPR036163">
    <property type="entry name" value="HMA_dom_sf"/>
</dbReference>
<dbReference type="SUPFAM" id="SSF55008">
    <property type="entry name" value="HMA, heavy metal-associated domain"/>
    <property type="match status" value="1"/>
</dbReference>
<dbReference type="Gene3D" id="3.30.70.100">
    <property type="match status" value="1"/>
</dbReference>
<feature type="compositionally biased region" description="Low complexity" evidence="2">
    <location>
        <begin position="69"/>
        <end position="79"/>
    </location>
</feature>
<gene>
    <name evidence="4" type="ORF">ACH5RR_005377</name>
</gene>
<dbReference type="GO" id="GO:0009626">
    <property type="term" value="P:plant-type hypersensitive response"/>
    <property type="evidence" value="ECO:0007669"/>
    <property type="project" value="UniProtKB-KW"/>
</dbReference>
<sequence>MKGVDKFCASQASTASYLSMDDQAPSSSSSSASSTILLGGGGRAIDRYNPIITDSRRFGKTLPHNHNIPSCSSQQQQQPPITPNKALNQKPIISNKKNKKKINIHNNKSSINNEKNTNNSAISFARKSWSCTGGGEFISPPGSTRYLLSDQAAFFNVISEFDDPVLTKILPPAEPTVSNKSNKAALRKDESSFNPSSSSSHSPDQEVVLRVSLHCRGCERKMRKHISRMEGVSTFDIDFAAKKVTVVGNVTPMEVLASISKVKNAQLWTPPAVPSFNQTNSSEINKNNQATVISS</sequence>
<dbReference type="EMBL" id="JBJUIK010000003">
    <property type="protein sequence ID" value="KAL3531856.1"/>
    <property type="molecule type" value="Genomic_DNA"/>
</dbReference>
<accession>A0ABD3AKZ9</accession>
<feature type="domain" description="HMA" evidence="3">
    <location>
        <begin position="204"/>
        <end position="270"/>
    </location>
</feature>
<dbReference type="InterPro" id="IPR006121">
    <property type="entry name" value="HMA_dom"/>
</dbReference>
<dbReference type="PANTHER" id="PTHR46119">
    <property type="entry name" value="OS08G0405700 PROTEIN"/>
    <property type="match status" value="1"/>
</dbReference>
<evidence type="ECO:0000256" key="2">
    <source>
        <dbReference type="SAM" id="MobiDB-lite"/>
    </source>
</evidence>